<dbReference type="PANTHER" id="PTHR24286">
    <property type="entry name" value="CYTOCHROME P450 26"/>
    <property type="match status" value="1"/>
</dbReference>
<proteinExistence type="inferred from homology"/>
<evidence type="ECO:0000256" key="2">
    <source>
        <dbReference type="ARBA" id="ARBA00023004"/>
    </source>
</evidence>
<evidence type="ECO:0000256" key="1">
    <source>
        <dbReference type="ARBA" id="ARBA00022723"/>
    </source>
</evidence>
<dbReference type="AlphaFoldDB" id="A0A4Y7KKB4"/>
<keyword evidence="5" id="KW-0472">Membrane</keyword>
<protein>
    <recommendedName>
        <fullName evidence="8">Cytochrome P450</fullName>
    </recommendedName>
</protein>
<dbReference type="InterPro" id="IPR017972">
    <property type="entry name" value="Cyt_P450_CS"/>
</dbReference>
<dbReference type="GO" id="GO:0016705">
    <property type="term" value="F:oxidoreductase activity, acting on paired donors, with incorporation or reduction of molecular oxygen"/>
    <property type="evidence" value="ECO:0007669"/>
    <property type="project" value="InterPro"/>
</dbReference>
<evidence type="ECO:0000313" key="7">
    <source>
        <dbReference type="Proteomes" id="UP000316621"/>
    </source>
</evidence>
<dbReference type="InterPro" id="IPR001128">
    <property type="entry name" value="Cyt_P450"/>
</dbReference>
<evidence type="ECO:0008006" key="8">
    <source>
        <dbReference type="Google" id="ProtNLM"/>
    </source>
</evidence>
<comment type="similarity">
    <text evidence="4">Belongs to the cytochrome P450 family.</text>
</comment>
<keyword evidence="2 3" id="KW-0408">Iron</keyword>
<sequence length="486" mass="56119">MIMMQIFMLNTWLIVLFFISLVTISFSHYVYRWRNPKCNGGKLPPGSMGLPLIGETIQLFIPSNSLDMPRFFKKRLARYGTLFKTSLVFHKVVVSLDPDFNHFIFEQERKTVQLWYMDSLWDVFGKSIESSDDPYILKYFRNCLLNQFGHETIKEKLLPKIEDMANRYLRTWSTQSSVDVKTLITRMVFDLTAKHLFHYDPMDKNVANVFANFFDSVMTVPINIPGTTYHKCMKNKTKAIQLMKDILHERRNSTEKKGDFLDRIIEDMKTMEFLTEDFVVYLIFGMLLASFATISANLTLAFSLLTDHPAVVNELLEEQDNLAKSKDNPDSPLTWDEYKSMTFMSQVVDETLRMANLFPGILRKVIKDIHVNGYTIPEGWTIMLVSSAVHMCPKSFPDPQTFDPWRWNNIGDTNAPSRNYIPFGGGLRHCVGAEFSKAVMAIFLRVLVTKFSWKKIKGGNAYRNPALSFGRSGFHVKISEKGQIKN</sequence>
<dbReference type="GO" id="GO:0020037">
    <property type="term" value="F:heme binding"/>
    <property type="evidence" value="ECO:0007669"/>
    <property type="project" value="InterPro"/>
</dbReference>
<dbReference type="STRING" id="3469.A0A4Y7KKB4"/>
<accession>A0A4Y7KKB4</accession>
<dbReference type="GO" id="GO:0016132">
    <property type="term" value="P:brassinosteroid biosynthetic process"/>
    <property type="evidence" value="ECO:0007669"/>
    <property type="project" value="TreeGrafter"/>
</dbReference>
<keyword evidence="5" id="KW-1133">Transmembrane helix</keyword>
<keyword evidence="7" id="KW-1185">Reference proteome</keyword>
<reference evidence="6 7" key="1">
    <citation type="journal article" date="2018" name="Science">
        <title>The opium poppy genome and morphinan production.</title>
        <authorList>
            <person name="Guo L."/>
            <person name="Winzer T."/>
            <person name="Yang X."/>
            <person name="Li Y."/>
            <person name="Ning Z."/>
            <person name="He Z."/>
            <person name="Teodor R."/>
            <person name="Lu Y."/>
            <person name="Bowser T.A."/>
            <person name="Graham I.A."/>
            <person name="Ye K."/>
        </authorList>
    </citation>
    <scope>NUCLEOTIDE SEQUENCE [LARGE SCALE GENOMIC DNA]</scope>
    <source>
        <strain evidence="7">cv. HN1</strain>
        <tissue evidence="6">Leaves</tissue>
    </source>
</reference>
<evidence type="ECO:0000256" key="5">
    <source>
        <dbReference type="SAM" id="Phobius"/>
    </source>
</evidence>
<keyword evidence="5" id="KW-0812">Transmembrane</keyword>
<dbReference type="Gramene" id="RZC72631">
    <property type="protein sequence ID" value="RZC72631"/>
    <property type="gene ID" value="C5167_048109"/>
</dbReference>
<feature type="transmembrane region" description="Helical" evidence="5">
    <location>
        <begin position="278"/>
        <end position="305"/>
    </location>
</feature>
<dbReference type="OMA" id="SHYVYRW"/>
<dbReference type="CDD" id="cd11043">
    <property type="entry name" value="CYP90-like"/>
    <property type="match status" value="1"/>
</dbReference>
<dbReference type="PRINTS" id="PR00385">
    <property type="entry name" value="P450"/>
</dbReference>
<dbReference type="PANTHER" id="PTHR24286:SF305">
    <property type="entry name" value="CYTOCHROME P450 708A2"/>
    <property type="match status" value="1"/>
</dbReference>
<keyword evidence="1 3" id="KW-0479">Metal-binding</keyword>
<keyword evidence="4" id="KW-0503">Monooxygenase</keyword>
<dbReference type="GO" id="GO:0004497">
    <property type="term" value="F:monooxygenase activity"/>
    <property type="evidence" value="ECO:0007669"/>
    <property type="project" value="UniProtKB-KW"/>
</dbReference>
<dbReference type="GO" id="GO:0033075">
    <property type="term" value="P:isoquinoline alkaloid biosynthetic process"/>
    <property type="evidence" value="ECO:0007669"/>
    <property type="project" value="UniProtKB-ARBA"/>
</dbReference>
<dbReference type="PRINTS" id="PR00465">
    <property type="entry name" value="EP450IV"/>
</dbReference>
<evidence type="ECO:0000313" key="6">
    <source>
        <dbReference type="EMBL" id="RZC72631.1"/>
    </source>
</evidence>
<dbReference type="GO" id="GO:0016125">
    <property type="term" value="P:sterol metabolic process"/>
    <property type="evidence" value="ECO:0007669"/>
    <property type="project" value="TreeGrafter"/>
</dbReference>
<dbReference type="GO" id="GO:0010268">
    <property type="term" value="P:brassinosteroid homeostasis"/>
    <property type="evidence" value="ECO:0007669"/>
    <property type="project" value="TreeGrafter"/>
</dbReference>
<dbReference type="GO" id="GO:0005506">
    <property type="term" value="F:iron ion binding"/>
    <property type="evidence" value="ECO:0007669"/>
    <property type="project" value="InterPro"/>
</dbReference>
<dbReference type="SUPFAM" id="SSF48264">
    <property type="entry name" value="Cytochrome P450"/>
    <property type="match status" value="1"/>
</dbReference>
<gene>
    <name evidence="6" type="ORF">C5167_048109</name>
</gene>
<dbReference type="Proteomes" id="UP000316621">
    <property type="component" value="Chromosome 8"/>
</dbReference>
<comment type="cofactor">
    <cofactor evidence="3">
        <name>heme</name>
        <dbReference type="ChEBI" id="CHEBI:30413"/>
    </cofactor>
</comment>
<feature type="binding site" description="axial binding residue" evidence="3">
    <location>
        <position position="430"/>
    </location>
    <ligand>
        <name>heme</name>
        <dbReference type="ChEBI" id="CHEBI:30413"/>
    </ligand>
    <ligandPart>
        <name>Fe</name>
        <dbReference type="ChEBI" id="CHEBI:18248"/>
    </ligandPart>
</feature>
<name>A0A4Y7KKB4_PAPSO</name>
<organism evidence="6 7">
    <name type="scientific">Papaver somniferum</name>
    <name type="common">Opium poppy</name>
    <dbReference type="NCBI Taxonomy" id="3469"/>
    <lineage>
        <taxon>Eukaryota</taxon>
        <taxon>Viridiplantae</taxon>
        <taxon>Streptophyta</taxon>
        <taxon>Embryophyta</taxon>
        <taxon>Tracheophyta</taxon>
        <taxon>Spermatophyta</taxon>
        <taxon>Magnoliopsida</taxon>
        <taxon>Ranunculales</taxon>
        <taxon>Papaveraceae</taxon>
        <taxon>Papaveroideae</taxon>
        <taxon>Papaver</taxon>
    </lineage>
</organism>
<dbReference type="Gene3D" id="1.10.630.10">
    <property type="entry name" value="Cytochrome P450"/>
    <property type="match status" value="1"/>
</dbReference>
<dbReference type="PROSITE" id="PS00086">
    <property type="entry name" value="CYTOCHROME_P450"/>
    <property type="match status" value="1"/>
</dbReference>
<evidence type="ECO:0000256" key="3">
    <source>
        <dbReference type="PIRSR" id="PIRSR602403-1"/>
    </source>
</evidence>
<dbReference type="Pfam" id="PF00067">
    <property type="entry name" value="p450"/>
    <property type="match status" value="1"/>
</dbReference>
<dbReference type="InterPro" id="IPR036396">
    <property type="entry name" value="Cyt_P450_sf"/>
</dbReference>
<keyword evidence="3 4" id="KW-0349">Heme</keyword>
<evidence type="ECO:0000256" key="4">
    <source>
        <dbReference type="RuleBase" id="RU000461"/>
    </source>
</evidence>
<keyword evidence="4" id="KW-0560">Oxidoreductase</keyword>
<dbReference type="InterPro" id="IPR002403">
    <property type="entry name" value="Cyt_P450_E_grp-IV"/>
</dbReference>
<dbReference type="EMBL" id="CM010722">
    <property type="protein sequence ID" value="RZC72631.1"/>
    <property type="molecule type" value="Genomic_DNA"/>
</dbReference>